<dbReference type="SUPFAM" id="SSF158710">
    <property type="entry name" value="PSPTO4464-like"/>
    <property type="match status" value="1"/>
</dbReference>
<reference evidence="5 6" key="1">
    <citation type="submission" date="2019-07" db="EMBL/GenBank/DDBJ databases">
        <title>Draft genome for Aliikangiella sp. M105.</title>
        <authorList>
            <person name="Wang G."/>
        </authorList>
    </citation>
    <scope>NUCLEOTIDE SEQUENCE [LARGE SCALE GENOMIC DNA]</scope>
    <source>
        <strain evidence="5 6">M105</strain>
    </source>
</reference>
<dbReference type="GO" id="GO:0019843">
    <property type="term" value="F:rRNA binding"/>
    <property type="evidence" value="ECO:0007669"/>
    <property type="project" value="UniProtKB-KW"/>
</dbReference>
<keyword evidence="1" id="KW-0963">Cytoplasm</keyword>
<dbReference type="NCBIfam" id="NF003593">
    <property type="entry name" value="PRK05255.1-1"/>
    <property type="match status" value="1"/>
</dbReference>
<evidence type="ECO:0000313" key="6">
    <source>
        <dbReference type="Proteomes" id="UP000315439"/>
    </source>
</evidence>
<dbReference type="RefSeq" id="WP_142932588.1">
    <property type="nucleotide sequence ID" value="NZ_ML660166.1"/>
</dbReference>
<comment type="caution">
    <text evidence="5">The sequence shown here is derived from an EMBL/GenBank/DDBJ whole genome shotgun (WGS) entry which is preliminary data.</text>
</comment>
<dbReference type="PIRSF" id="PIRSF016183">
    <property type="entry name" value="UCP016183"/>
    <property type="match status" value="1"/>
</dbReference>
<dbReference type="EMBL" id="VIKS01000010">
    <property type="protein sequence ID" value="TQV86663.1"/>
    <property type="molecule type" value="Genomic_DNA"/>
</dbReference>
<proteinExistence type="predicted"/>
<keyword evidence="3" id="KW-0699">rRNA-binding</keyword>
<evidence type="ECO:0000256" key="3">
    <source>
        <dbReference type="ARBA" id="ARBA00022730"/>
    </source>
</evidence>
<dbReference type="OrthoDB" id="5293604at2"/>
<gene>
    <name evidence="5" type="ORF">FLL46_17370</name>
</gene>
<accession>A0A545UB57</accession>
<dbReference type="CDD" id="cd16331">
    <property type="entry name" value="YjgA-like"/>
    <property type="match status" value="1"/>
</dbReference>
<keyword evidence="2" id="KW-0690">Ribosome biogenesis</keyword>
<sequence length="176" mass="20310">MMNNQDKNQTDTTDEAFVSKTQLKKESKALQAFGKELIAMPETKLMQLPLNETTLRAVRDYHRQSGNIARKRHLSYIGKCLRNEDAEAVKEFLREDKFSQLRSQVAETKADPLDKMVRDLQEKGDQQVQILVEQNAAIDRQALRQLVRNTNSAKDDVKRKAAESKLRSFLENYLVD</sequence>
<evidence type="ECO:0000256" key="1">
    <source>
        <dbReference type="ARBA" id="ARBA00022490"/>
    </source>
</evidence>
<evidence type="ECO:0000313" key="5">
    <source>
        <dbReference type="EMBL" id="TQV86663.1"/>
    </source>
</evidence>
<protein>
    <submittedName>
        <fullName evidence="5">DUF615 domain-containing protein</fullName>
    </submittedName>
</protein>
<dbReference type="PANTHER" id="PTHR38101:SF1">
    <property type="entry name" value="UPF0307 PROTEIN YJGA"/>
    <property type="match status" value="1"/>
</dbReference>
<dbReference type="Gene3D" id="1.10.60.30">
    <property type="entry name" value="PSPTO4464-like domains"/>
    <property type="match status" value="2"/>
</dbReference>
<evidence type="ECO:0000256" key="4">
    <source>
        <dbReference type="ARBA" id="ARBA00022884"/>
    </source>
</evidence>
<dbReference type="AlphaFoldDB" id="A0A545UB57"/>
<dbReference type="InterPro" id="IPR023153">
    <property type="entry name" value="DarP_sf"/>
</dbReference>
<keyword evidence="4" id="KW-0694">RNA-binding</keyword>
<keyword evidence="6" id="KW-1185">Reference proteome</keyword>
<name>A0A545UB57_9GAMM</name>
<dbReference type="Pfam" id="PF04751">
    <property type="entry name" value="DarP"/>
    <property type="match status" value="1"/>
</dbReference>
<organism evidence="5 6">
    <name type="scientific">Aliikangiella coralliicola</name>
    <dbReference type="NCBI Taxonomy" id="2592383"/>
    <lineage>
        <taxon>Bacteria</taxon>
        <taxon>Pseudomonadati</taxon>
        <taxon>Pseudomonadota</taxon>
        <taxon>Gammaproteobacteria</taxon>
        <taxon>Oceanospirillales</taxon>
        <taxon>Pleioneaceae</taxon>
        <taxon>Aliikangiella</taxon>
    </lineage>
</organism>
<dbReference type="GO" id="GO:0005829">
    <property type="term" value="C:cytosol"/>
    <property type="evidence" value="ECO:0007669"/>
    <property type="project" value="TreeGrafter"/>
</dbReference>
<dbReference type="InterPro" id="IPR006839">
    <property type="entry name" value="DarP"/>
</dbReference>
<dbReference type="PANTHER" id="PTHR38101">
    <property type="entry name" value="UPF0307 PROTEIN YJGA"/>
    <property type="match status" value="1"/>
</dbReference>
<evidence type="ECO:0000256" key="2">
    <source>
        <dbReference type="ARBA" id="ARBA00022517"/>
    </source>
</evidence>
<dbReference type="Proteomes" id="UP000315439">
    <property type="component" value="Unassembled WGS sequence"/>
</dbReference>
<dbReference type="GO" id="GO:0042254">
    <property type="term" value="P:ribosome biogenesis"/>
    <property type="evidence" value="ECO:0007669"/>
    <property type="project" value="UniProtKB-KW"/>
</dbReference>